<proteinExistence type="predicted"/>
<evidence type="ECO:0000313" key="3">
    <source>
        <dbReference type="Proteomes" id="UP000317093"/>
    </source>
</evidence>
<sequence length="266" mass="29403">MDSIETYTDHVERMEKLKLSLSRMLKPRELAKVAAKLDESHAAIVNGLSKTELPEIPDAAMEKLQATEEGRDAIAQLDRLRQVVQLAKQGQLPAEVSKLKNEPWVKSKPWKLFGLRPRAGEMLEPDADDGVEFVEWAHSEWISSEDIERETIPATSPEDVQQPDWADGMLHANRSALGSISDRTEVPSASPETVSPSEGTNHGKDITSFSQWLGGKSVVGEVPKSKGATPEEGEEKSEKPEKPAEGGSQRTFLSQISSSLKRRSRR</sequence>
<keyword evidence="3" id="KW-1185">Reference proteome</keyword>
<feature type="compositionally biased region" description="Polar residues" evidence="1">
    <location>
        <begin position="190"/>
        <end position="200"/>
    </location>
</feature>
<name>A0A518B112_9BACT</name>
<feature type="region of interest" description="Disordered" evidence="1">
    <location>
        <begin position="179"/>
        <end position="266"/>
    </location>
</feature>
<feature type="region of interest" description="Disordered" evidence="1">
    <location>
        <begin position="145"/>
        <end position="164"/>
    </location>
</feature>
<evidence type="ECO:0000256" key="1">
    <source>
        <dbReference type="SAM" id="MobiDB-lite"/>
    </source>
</evidence>
<organism evidence="2 3">
    <name type="scientific">Kolteria novifilia</name>
    <dbReference type="NCBI Taxonomy" id="2527975"/>
    <lineage>
        <taxon>Bacteria</taxon>
        <taxon>Pseudomonadati</taxon>
        <taxon>Planctomycetota</taxon>
        <taxon>Planctomycetia</taxon>
        <taxon>Kolteriales</taxon>
        <taxon>Kolteriaceae</taxon>
        <taxon>Kolteria</taxon>
    </lineage>
</organism>
<dbReference type="RefSeq" id="WP_145256874.1">
    <property type="nucleotide sequence ID" value="NZ_CP036279.1"/>
</dbReference>
<protein>
    <submittedName>
        <fullName evidence="2">Uncharacterized protein</fullName>
    </submittedName>
</protein>
<dbReference type="KEGG" id="knv:Pan216_15160"/>
<reference evidence="2 3" key="1">
    <citation type="submission" date="2019-02" db="EMBL/GenBank/DDBJ databases">
        <title>Deep-cultivation of Planctomycetes and their phenomic and genomic characterization uncovers novel biology.</title>
        <authorList>
            <person name="Wiegand S."/>
            <person name="Jogler M."/>
            <person name="Boedeker C."/>
            <person name="Pinto D."/>
            <person name="Vollmers J."/>
            <person name="Rivas-Marin E."/>
            <person name="Kohn T."/>
            <person name="Peeters S.H."/>
            <person name="Heuer A."/>
            <person name="Rast P."/>
            <person name="Oberbeckmann S."/>
            <person name="Bunk B."/>
            <person name="Jeske O."/>
            <person name="Meyerdierks A."/>
            <person name="Storesund J.E."/>
            <person name="Kallscheuer N."/>
            <person name="Luecker S."/>
            <person name="Lage O.M."/>
            <person name="Pohl T."/>
            <person name="Merkel B.J."/>
            <person name="Hornburger P."/>
            <person name="Mueller R.-W."/>
            <person name="Bruemmer F."/>
            <person name="Labrenz M."/>
            <person name="Spormann A.M."/>
            <person name="Op den Camp H."/>
            <person name="Overmann J."/>
            <person name="Amann R."/>
            <person name="Jetten M.S.M."/>
            <person name="Mascher T."/>
            <person name="Medema M.H."/>
            <person name="Devos D.P."/>
            <person name="Kaster A.-K."/>
            <person name="Ovreas L."/>
            <person name="Rohde M."/>
            <person name="Galperin M.Y."/>
            <person name="Jogler C."/>
        </authorList>
    </citation>
    <scope>NUCLEOTIDE SEQUENCE [LARGE SCALE GENOMIC DNA]</scope>
    <source>
        <strain evidence="2 3">Pan216</strain>
    </source>
</reference>
<gene>
    <name evidence="2" type="ORF">Pan216_15160</name>
</gene>
<dbReference type="EMBL" id="CP036279">
    <property type="protein sequence ID" value="QDU60668.1"/>
    <property type="molecule type" value="Genomic_DNA"/>
</dbReference>
<accession>A0A518B112</accession>
<feature type="compositionally biased region" description="Polar residues" evidence="1">
    <location>
        <begin position="248"/>
        <end position="259"/>
    </location>
</feature>
<evidence type="ECO:0000313" key="2">
    <source>
        <dbReference type="EMBL" id="QDU60668.1"/>
    </source>
</evidence>
<dbReference type="Proteomes" id="UP000317093">
    <property type="component" value="Chromosome"/>
</dbReference>
<dbReference type="AlphaFoldDB" id="A0A518B112"/>